<protein>
    <recommendedName>
        <fullName evidence="2">Peptidase M16 C-terminal domain-containing protein</fullName>
    </recommendedName>
</protein>
<dbReference type="EMBL" id="UINC01045495">
    <property type="protein sequence ID" value="SVB52319.1"/>
    <property type="molecule type" value="Genomic_DNA"/>
</dbReference>
<dbReference type="SUPFAM" id="SSF63411">
    <property type="entry name" value="LuxS/MPP-like metallohydrolase"/>
    <property type="match status" value="1"/>
</dbReference>
<accession>A0A382EPM8</accession>
<reference evidence="3" key="1">
    <citation type="submission" date="2018-05" db="EMBL/GenBank/DDBJ databases">
        <authorList>
            <person name="Lanie J.A."/>
            <person name="Ng W.-L."/>
            <person name="Kazmierczak K.M."/>
            <person name="Andrzejewski T.M."/>
            <person name="Davidsen T.M."/>
            <person name="Wayne K.J."/>
            <person name="Tettelin H."/>
            <person name="Glass J.I."/>
            <person name="Rusch D."/>
            <person name="Podicherti R."/>
            <person name="Tsui H.-C.T."/>
            <person name="Winkler M.E."/>
        </authorList>
    </citation>
    <scope>NUCLEOTIDE SEQUENCE</scope>
</reference>
<evidence type="ECO:0000256" key="1">
    <source>
        <dbReference type="ARBA" id="ARBA00007261"/>
    </source>
</evidence>
<evidence type="ECO:0000313" key="3">
    <source>
        <dbReference type="EMBL" id="SVB52319.1"/>
    </source>
</evidence>
<feature type="domain" description="Peptidase M16 C-terminal" evidence="2">
    <location>
        <begin position="4"/>
        <end position="84"/>
    </location>
</feature>
<sequence>LLIYSSLLGGGMSSRLFQEIREKRGLVYGISSFSSSYTDTGVFGIYAGTGEKQIEELIPVLCDELKNSPYSISEKEIKRGKAQLKAGLMMGRESAFRRCESAARQLLIFNRVIDPLEIIKQIDAVSKETVEKIAKQIVAGPMTISSIGPIKKLETIDKIQNRLN</sequence>
<feature type="non-terminal residue" evidence="3">
    <location>
        <position position="1"/>
    </location>
</feature>
<dbReference type="InterPro" id="IPR011249">
    <property type="entry name" value="Metalloenz_LuxS/M16"/>
</dbReference>
<gene>
    <name evidence="3" type="ORF">METZ01_LOCUS205173</name>
</gene>
<dbReference type="Gene3D" id="3.30.830.10">
    <property type="entry name" value="Metalloenzyme, LuxS/M16 peptidase-like"/>
    <property type="match status" value="1"/>
</dbReference>
<comment type="similarity">
    <text evidence="1">Belongs to the peptidase M16 family.</text>
</comment>
<organism evidence="3">
    <name type="scientific">marine metagenome</name>
    <dbReference type="NCBI Taxonomy" id="408172"/>
    <lineage>
        <taxon>unclassified sequences</taxon>
        <taxon>metagenomes</taxon>
        <taxon>ecological metagenomes</taxon>
    </lineage>
</organism>
<dbReference type="PANTHER" id="PTHR11851">
    <property type="entry name" value="METALLOPROTEASE"/>
    <property type="match status" value="1"/>
</dbReference>
<dbReference type="PANTHER" id="PTHR11851:SF49">
    <property type="entry name" value="MITOCHONDRIAL-PROCESSING PEPTIDASE SUBUNIT ALPHA"/>
    <property type="match status" value="1"/>
</dbReference>
<dbReference type="AlphaFoldDB" id="A0A382EPM8"/>
<dbReference type="InterPro" id="IPR050361">
    <property type="entry name" value="MPP/UQCRC_Complex"/>
</dbReference>
<dbReference type="Pfam" id="PF05193">
    <property type="entry name" value="Peptidase_M16_C"/>
    <property type="match status" value="1"/>
</dbReference>
<name>A0A382EPM8_9ZZZZ</name>
<proteinExistence type="inferred from homology"/>
<dbReference type="GO" id="GO:0046872">
    <property type="term" value="F:metal ion binding"/>
    <property type="evidence" value="ECO:0007669"/>
    <property type="project" value="InterPro"/>
</dbReference>
<evidence type="ECO:0000259" key="2">
    <source>
        <dbReference type="Pfam" id="PF05193"/>
    </source>
</evidence>
<dbReference type="InterPro" id="IPR007863">
    <property type="entry name" value="Peptidase_M16_C"/>
</dbReference>